<dbReference type="EMBL" id="VOSL01000142">
    <property type="protein sequence ID" value="TXD31998.1"/>
    <property type="molecule type" value="Genomic_DNA"/>
</dbReference>
<dbReference type="SUPFAM" id="SSF159245">
    <property type="entry name" value="AttH-like"/>
    <property type="match status" value="1"/>
</dbReference>
<evidence type="ECO:0000256" key="1">
    <source>
        <dbReference type="SAM" id="SignalP"/>
    </source>
</evidence>
<keyword evidence="1" id="KW-0732">Signal</keyword>
<evidence type="ECO:0000313" key="2">
    <source>
        <dbReference type="EMBL" id="TXD31998.1"/>
    </source>
</evidence>
<dbReference type="Proteomes" id="UP000321046">
    <property type="component" value="Unassembled WGS sequence"/>
</dbReference>
<feature type="signal peptide" evidence="1">
    <location>
        <begin position="1"/>
        <end position="28"/>
    </location>
</feature>
<dbReference type="AlphaFoldDB" id="A0A5C6WTX3"/>
<comment type="caution">
    <text evidence="2">The sequence shown here is derived from an EMBL/GenBank/DDBJ whole genome shotgun (WGS) entry which is preliminary data.</text>
</comment>
<organism evidence="2 3">
    <name type="scientific">Lujinxingia vulgaris</name>
    <dbReference type="NCBI Taxonomy" id="2600176"/>
    <lineage>
        <taxon>Bacteria</taxon>
        <taxon>Deltaproteobacteria</taxon>
        <taxon>Bradymonadales</taxon>
        <taxon>Lujinxingiaceae</taxon>
        <taxon>Lujinxingia</taxon>
    </lineage>
</organism>
<name>A0A5C6WTX3_9DELT</name>
<accession>A0A5C6WTX3</accession>
<protein>
    <submittedName>
        <fullName evidence="2">Carotenoid 1,2-hydratase</fullName>
    </submittedName>
</protein>
<evidence type="ECO:0000313" key="3">
    <source>
        <dbReference type="Proteomes" id="UP000321046"/>
    </source>
</evidence>
<feature type="chain" id="PRO_5022949874" evidence="1">
    <location>
        <begin position="29"/>
        <end position="366"/>
    </location>
</feature>
<dbReference type="OrthoDB" id="5491608at2"/>
<dbReference type="Gene3D" id="2.40.370.10">
    <property type="entry name" value="AttH-like domain"/>
    <property type="match status" value="1"/>
</dbReference>
<dbReference type="RefSeq" id="WP_146977025.1">
    <property type="nucleotide sequence ID" value="NZ_VOSL01000142.1"/>
</dbReference>
<reference evidence="2 3" key="1">
    <citation type="submission" date="2019-08" db="EMBL/GenBank/DDBJ databases">
        <title>Bradymonadales sp. TMQ2.</title>
        <authorList>
            <person name="Liang Q."/>
        </authorList>
    </citation>
    <scope>NUCLEOTIDE SEQUENCE [LARGE SCALE GENOMIC DNA]</scope>
    <source>
        <strain evidence="2 3">TMQ2</strain>
    </source>
</reference>
<sequence length="366" mass="41000">MRQRRTTTSMVGLMMVCALSALPALASAQVQGWSEGAAARQVSMRELIPRMSSGQAYSERYGFSVDLEGGGHIGMDFTISNLGIRSGYGAAQVRVRLPGEERYEYGERVSRGDWTTAEDRFALDIAKTQVEAQGDDTFVLRHDGDVKVELTFRNTMPMWRPGSGQIRQGEDYYRFTLISPRADVEGRVQIDGEWHQVEASRAGYADHVATNVAPYELAKRFSRFRDYNDDVFVIWREIELSEKFGGRTLTWAMVGVGERIVFSDADAQLRPGNVRGDGETGYQVPHAVQLEGDSGQGQMRFVMRGDRMEKKDLLASYGRAARLVASALSKPWQYNIHGDYALELEVGGRTLRTRGRGHYTVDFVNP</sequence>
<proteinExistence type="predicted"/>
<gene>
    <name evidence="2" type="ORF">FRC96_19440</name>
</gene>
<dbReference type="InterPro" id="IPR023374">
    <property type="entry name" value="AttH-like_dom_sf"/>
</dbReference>